<accession>A0AAE0GD84</accession>
<evidence type="ECO:0000256" key="4">
    <source>
        <dbReference type="ARBA" id="ARBA00022806"/>
    </source>
</evidence>
<dbReference type="SUPFAM" id="SSF52540">
    <property type="entry name" value="P-loop containing nucleoside triphosphate hydrolases"/>
    <property type="match status" value="2"/>
</dbReference>
<keyword evidence="5" id="KW-0067">ATP-binding</keyword>
<dbReference type="GO" id="GO:0005829">
    <property type="term" value="C:cytosol"/>
    <property type="evidence" value="ECO:0007669"/>
    <property type="project" value="TreeGrafter"/>
</dbReference>
<dbReference type="GO" id="GO:0003724">
    <property type="term" value="F:RNA helicase activity"/>
    <property type="evidence" value="ECO:0007669"/>
    <property type="project" value="UniProtKB-EC"/>
</dbReference>
<comment type="catalytic activity">
    <reaction evidence="8">
        <text>ATP + H2O = ADP + phosphate + H(+)</text>
        <dbReference type="Rhea" id="RHEA:13065"/>
        <dbReference type="ChEBI" id="CHEBI:15377"/>
        <dbReference type="ChEBI" id="CHEBI:15378"/>
        <dbReference type="ChEBI" id="CHEBI:30616"/>
        <dbReference type="ChEBI" id="CHEBI:43474"/>
        <dbReference type="ChEBI" id="CHEBI:456216"/>
        <dbReference type="EC" id="3.6.4.13"/>
    </reaction>
</comment>
<organism evidence="12 13">
    <name type="scientific">Cymbomonas tetramitiformis</name>
    <dbReference type="NCBI Taxonomy" id="36881"/>
    <lineage>
        <taxon>Eukaryota</taxon>
        <taxon>Viridiplantae</taxon>
        <taxon>Chlorophyta</taxon>
        <taxon>Pyramimonadophyceae</taxon>
        <taxon>Pyramimonadales</taxon>
        <taxon>Pyramimonadaceae</taxon>
        <taxon>Cymbomonas</taxon>
    </lineage>
</organism>
<evidence type="ECO:0000256" key="9">
    <source>
        <dbReference type="PROSITE-ProRule" id="PRU00552"/>
    </source>
</evidence>
<evidence type="ECO:0000256" key="8">
    <source>
        <dbReference type="ARBA" id="ARBA00047984"/>
    </source>
</evidence>
<dbReference type="InterPro" id="IPR011545">
    <property type="entry name" value="DEAD/DEAH_box_helicase_dom"/>
</dbReference>
<keyword evidence="13" id="KW-1185">Reference proteome</keyword>
<evidence type="ECO:0000256" key="7">
    <source>
        <dbReference type="ARBA" id="ARBA00038041"/>
    </source>
</evidence>
<dbReference type="GO" id="GO:0016787">
    <property type="term" value="F:hydrolase activity"/>
    <property type="evidence" value="ECO:0007669"/>
    <property type="project" value="UniProtKB-KW"/>
</dbReference>
<dbReference type="InterPro" id="IPR050079">
    <property type="entry name" value="DEAD_box_RNA_helicase"/>
</dbReference>
<dbReference type="EC" id="3.6.4.13" evidence="1"/>
<evidence type="ECO:0000256" key="5">
    <source>
        <dbReference type="ARBA" id="ARBA00022840"/>
    </source>
</evidence>
<keyword evidence="3" id="KW-0378">Hydrolase</keyword>
<dbReference type="PANTHER" id="PTHR47959">
    <property type="entry name" value="ATP-DEPENDENT RNA HELICASE RHLE-RELATED"/>
    <property type="match status" value="1"/>
</dbReference>
<dbReference type="Pfam" id="PF00270">
    <property type="entry name" value="DEAD"/>
    <property type="match status" value="1"/>
</dbReference>
<dbReference type="InterPro" id="IPR014014">
    <property type="entry name" value="RNA_helicase_DEAD_Q_motif"/>
</dbReference>
<evidence type="ECO:0000259" key="11">
    <source>
        <dbReference type="PROSITE" id="PS51195"/>
    </source>
</evidence>
<feature type="domain" description="Helicase ATP-binding" evidence="10">
    <location>
        <begin position="44"/>
        <end position="225"/>
    </location>
</feature>
<name>A0AAE0GD84_9CHLO</name>
<evidence type="ECO:0000256" key="6">
    <source>
        <dbReference type="ARBA" id="ARBA00022884"/>
    </source>
</evidence>
<dbReference type="InterPro" id="IPR014001">
    <property type="entry name" value="Helicase_ATP-bd"/>
</dbReference>
<dbReference type="GO" id="GO:0005524">
    <property type="term" value="F:ATP binding"/>
    <property type="evidence" value="ECO:0007669"/>
    <property type="project" value="UniProtKB-KW"/>
</dbReference>
<evidence type="ECO:0000313" key="13">
    <source>
        <dbReference type="Proteomes" id="UP001190700"/>
    </source>
</evidence>
<evidence type="ECO:0000256" key="1">
    <source>
        <dbReference type="ARBA" id="ARBA00012552"/>
    </source>
</evidence>
<evidence type="ECO:0000313" key="12">
    <source>
        <dbReference type="EMBL" id="KAK3275979.1"/>
    </source>
</evidence>
<dbReference type="InterPro" id="IPR027417">
    <property type="entry name" value="P-loop_NTPase"/>
</dbReference>
<evidence type="ECO:0000259" key="10">
    <source>
        <dbReference type="PROSITE" id="PS51192"/>
    </source>
</evidence>
<dbReference type="GO" id="GO:0003723">
    <property type="term" value="F:RNA binding"/>
    <property type="evidence" value="ECO:0007669"/>
    <property type="project" value="UniProtKB-KW"/>
</dbReference>
<dbReference type="Proteomes" id="UP001190700">
    <property type="component" value="Unassembled WGS sequence"/>
</dbReference>
<dbReference type="PANTHER" id="PTHR47959:SF21">
    <property type="entry name" value="DEAD-BOX HELICASE 56"/>
    <property type="match status" value="1"/>
</dbReference>
<keyword evidence="6" id="KW-0694">RNA-binding</keyword>
<gene>
    <name evidence="12" type="ORF">CYMTET_15924</name>
</gene>
<dbReference type="SMART" id="SM00487">
    <property type="entry name" value="DEXDc"/>
    <property type="match status" value="1"/>
</dbReference>
<keyword evidence="4" id="KW-0347">Helicase</keyword>
<evidence type="ECO:0000256" key="2">
    <source>
        <dbReference type="ARBA" id="ARBA00022741"/>
    </source>
</evidence>
<comment type="similarity">
    <text evidence="7">Belongs to the DEAD box helicase family. DDX56/DBP9 subfamily.</text>
</comment>
<reference evidence="12 13" key="1">
    <citation type="journal article" date="2015" name="Genome Biol. Evol.">
        <title>Comparative Genomics of a Bacterivorous Green Alga Reveals Evolutionary Causalities and Consequences of Phago-Mixotrophic Mode of Nutrition.</title>
        <authorList>
            <person name="Burns J.A."/>
            <person name="Paasch A."/>
            <person name="Narechania A."/>
            <person name="Kim E."/>
        </authorList>
    </citation>
    <scope>NUCLEOTIDE SEQUENCE [LARGE SCALE GENOMIC DNA]</scope>
    <source>
        <strain evidence="12 13">PLY_AMNH</strain>
    </source>
</reference>
<feature type="domain" description="DEAD-box RNA helicase Q" evidence="11">
    <location>
        <begin position="13"/>
        <end position="41"/>
    </location>
</feature>
<dbReference type="EMBL" id="LGRX02006856">
    <property type="protein sequence ID" value="KAK3275979.1"/>
    <property type="molecule type" value="Genomic_DNA"/>
</dbReference>
<dbReference type="AlphaFoldDB" id="A0AAE0GD84"/>
<dbReference type="PROSITE" id="PS51192">
    <property type="entry name" value="HELICASE_ATP_BIND_1"/>
    <property type="match status" value="1"/>
</dbReference>
<dbReference type="Gene3D" id="3.40.50.300">
    <property type="entry name" value="P-loop containing nucleotide triphosphate hydrolases"/>
    <property type="match status" value="2"/>
</dbReference>
<feature type="short sequence motif" description="Q motif" evidence="9">
    <location>
        <begin position="13"/>
        <end position="41"/>
    </location>
</feature>
<dbReference type="InterPro" id="IPR001650">
    <property type="entry name" value="Helicase_C-like"/>
</dbReference>
<dbReference type="PROSITE" id="PS51195">
    <property type="entry name" value="Q_MOTIF"/>
    <property type="match status" value="1"/>
</dbReference>
<comment type="caution">
    <text evidence="12">The sequence shown here is derived from an EMBL/GenBank/DDBJ whole genome shotgun (WGS) entry which is preliminary data.</text>
</comment>
<evidence type="ECO:0000256" key="3">
    <source>
        <dbReference type="ARBA" id="ARBA00022801"/>
    </source>
</evidence>
<proteinExistence type="inferred from homology"/>
<dbReference type="Pfam" id="PF00271">
    <property type="entry name" value="Helicase_C"/>
    <property type="match status" value="1"/>
</dbReference>
<sequence>MADPTETAPSEVASFEDLSLNPCLSRAVSKLGYERPTSVQMQCIPLALEGKDVVARARTGSGKTAAYLLPVFHKILESTVPRGTFPRALILVPTRELCQQVRDEAVKILNGSGGTLRVEQLPPTGSKPAETRAVLGVRPDVLVATPGRFATCLKDKLLQPDSLQKALQMLVLDEADLLLSFGYEKDLNLIATQVPPGCQVMLLSATMPENVERLKQLVLHDPVVVEVDDEDGIGADDALASAAGGITDVDAGPAQLVKHFTLDVAKAQEKLLYLLGLLRLNLVQRKVIIFVNTVDTGFRVKLFLEHFGVRCVVLNSELPSNSRVHILQEFNRGLQQMTRGTS</sequence>
<keyword evidence="2" id="KW-0547">Nucleotide-binding</keyword>
<protein>
    <recommendedName>
        <fullName evidence="1">RNA helicase</fullName>
        <ecNumber evidence="1">3.6.4.13</ecNumber>
    </recommendedName>
</protein>